<evidence type="ECO:0000313" key="2">
    <source>
        <dbReference type="EMBL" id="MBM7839439.1"/>
    </source>
</evidence>
<organism evidence="2 3">
    <name type="scientific">Shouchella xiaoxiensis</name>
    <dbReference type="NCBI Taxonomy" id="766895"/>
    <lineage>
        <taxon>Bacteria</taxon>
        <taxon>Bacillati</taxon>
        <taxon>Bacillota</taxon>
        <taxon>Bacilli</taxon>
        <taxon>Bacillales</taxon>
        <taxon>Bacillaceae</taxon>
        <taxon>Shouchella</taxon>
    </lineage>
</organism>
<comment type="caution">
    <text evidence="2">The sequence shown here is derived from an EMBL/GenBank/DDBJ whole genome shotgun (WGS) entry which is preliminary data.</text>
</comment>
<sequence length="229" mass="26596">MKSIYEQAIGADFQSLHPKLQQKFSLTSQQHTMARSVGVMDRIWGGAFFMKPVLQLLTKKHLTFKERGENIPFVLEKVAYQNQAGVECFAWIRTFQFAKKKRHFDATMMYDAKTNQIVDYLGIDQDVISTIDYTVLDNGGIQLTSNRLMILFRGRWIQLPKWLDGTADVREWYDENHDTFRIRVEVSNPFFGTIFGYEGSFVTEFLPIDQVPKTALLWRGRVGGEWSFS</sequence>
<dbReference type="InterPro" id="IPR025311">
    <property type="entry name" value="DUF4166"/>
</dbReference>
<accession>A0ABS2SYC8</accession>
<evidence type="ECO:0000313" key="3">
    <source>
        <dbReference type="Proteomes" id="UP001179280"/>
    </source>
</evidence>
<proteinExistence type="predicted"/>
<gene>
    <name evidence="2" type="ORF">JOC54_002719</name>
</gene>
<evidence type="ECO:0000259" key="1">
    <source>
        <dbReference type="Pfam" id="PF13761"/>
    </source>
</evidence>
<name>A0ABS2SYC8_9BACI</name>
<keyword evidence="3" id="KW-1185">Reference proteome</keyword>
<feature type="domain" description="DUF4166" evidence="1">
    <location>
        <begin position="16"/>
        <end position="201"/>
    </location>
</feature>
<dbReference type="Pfam" id="PF13761">
    <property type="entry name" value="DUF4166"/>
    <property type="match status" value="1"/>
</dbReference>
<dbReference type="EMBL" id="JAFBCV010000008">
    <property type="protein sequence ID" value="MBM7839439.1"/>
    <property type="molecule type" value="Genomic_DNA"/>
</dbReference>
<dbReference type="RefSeq" id="WP_204466686.1">
    <property type="nucleotide sequence ID" value="NZ_JAFBCV010000008.1"/>
</dbReference>
<reference evidence="2" key="1">
    <citation type="submission" date="2021-01" db="EMBL/GenBank/DDBJ databases">
        <title>Genomic Encyclopedia of Type Strains, Phase IV (KMG-IV): sequencing the most valuable type-strain genomes for metagenomic binning, comparative biology and taxonomic classification.</title>
        <authorList>
            <person name="Goeker M."/>
        </authorList>
    </citation>
    <scope>NUCLEOTIDE SEQUENCE</scope>
    <source>
        <strain evidence="2">DSM 21943</strain>
    </source>
</reference>
<protein>
    <recommendedName>
        <fullName evidence="1">DUF4166 domain-containing protein</fullName>
    </recommendedName>
</protein>
<dbReference type="Proteomes" id="UP001179280">
    <property type="component" value="Unassembled WGS sequence"/>
</dbReference>